<evidence type="ECO:0000256" key="5">
    <source>
        <dbReference type="ARBA" id="ARBA00022691"/>
    </source>
</evidence>
<comment type="catalytic activity">
    <reaction evidence="7">
        <text>a 2'-deoxyadenosine in DNA + S-adenosyl-L-methionine = an N(6)-methyl-2'-deoxyadenosine in DNA + S-adenosyl-L-homocysteine + H(+)</text>
        <dbReference type="Rhea" id="RHEA:15197"/>
        <dbReference type="Rhea" id="RHEA-COMP:12418"/>
        <dbReference type="Rhea" id="RHEA-COMP:12419"/>
        <dbReference type="ChEBI" id="CHEBI:15378"/>
        <dbReference type="ChEBI" id="CHEBI:57856"/>
        <dbReference type="ChEBI" id="CHEBI:59789"/>
        <dbReference type="ChEBI" id="CHEBI:90615"/>
        <dbReference type="ChEBI" id="CHEBI:90616"/>
        <dbReference type="EC" id="2.1.1.72"/>
    </reaction>
</comment>
<dbReference type="NCBIfam" id="TIGR00497">
    <property type="entry name" value="hsdM"/>
    <property type="match status" value="1"/>
</dbReference>
<keyword evidence="6" id="KW-0680">Restriction system</keyword>
<proteinExistence type="inferred from homology"/>
<accession>A0A844H2C5</accession>
<dbReference type="PROSITE" id="PS00092">
    <property type="entry name" value="N6_MTASE"/>
    <property type="match status" value="1"/>
</dbReference>
<name>A0A844H2C5_9CHRO</name>
<evidence type="ECO:0000256" key="7">
    <source>
        <dbReference type="ARBA" id="ARBA00047942"/>
    </source>
</evidence>
<dbReference type="PRINTS" id="PR00507">
    <property type="entry name" value="N12N6MTFRASE"/>
</dbReference>
<dbReference type="SUPFAM" id="SSF53335">
    <property type="entry name" value="S-adenosyl-L-methionine-dependent methyltransferases"/>
    <property type="match status" value="1"/>
</dbReference>
<feature type="domain" description="DNA methylase adenine-specific" evidence="9">
    <location>
        <begin position="157"/>
        <end position="461"/>
    </location>
</feature>
<dbReference type="EMBL" id="WMIA01000025">
    <property type="protein sequence ID" value="MTF40306.1"/>
    <property type="molecule type" value="Genomic_DNA"/>
</dbReference>
<evidence type="ECO:0000313" key="12">
    <source>
        <dbReference type="Proteomes" id="UP000437131"/>
    </source>
</evidence>
<feature type="coiled-coil region" evidence="8">
    <location>
        <begin position="458"/>
        <end position="492"/>
    </location>
</feature>
<keyword evidence="4 11" id="KW-0808">Transferase</keyword>
<dbReference type="InterPro" id="IPR038333">
    <property type="entry name" value="T1MK-like_N_sf"/>
</dbReference>
<evidence type="ECO:0000313" key="11">
    <source>
        <dbReference type="EMBL" id="MTF40306.1"/>
    </source>
</evidence>
<evidence type="ECO:0000256" key="3">
    <source>
        <dbReference type="ARBA" id="ARBA00022603"/>
    </source>
</evidence>
<dbReference type="InterPro" id="IPR029063">
    <property type="entry name" value="SAM-dependent_MTases_sf"/>
</dbReference>
<organism evidence="11 12">
    <name type="scientific">Cyanobacterium aponinum 0216</name>
    <dbReference type="NCBI Taxonomy" id="2676140"/>
    <lineage>
        <taxon>Bacteria</taxon>
        <taxon>Bacillati</taxon>
        <taxon>Cyanobacteriota</taxon>
        <taxon>Cyanophyceae</taxon>
        <taxon>Oscillatoriophycideae</taxon>
        <taxon>Chroococcales</taxon>
        <taxon>Geminocystaceae</taxon>
        <taxon>Cyanobacterium</taxon>
    </lineage>
</organism>
<dbReference type="PANTHER" id="PTHR42933">
    <property type="entry name" value="SLR6095 PROTEIN"/>
    <property type="match status" value="1"/>
</dbReference>
<comment type="caution">
    <text evidence="11">The sequence shown here is derived from an EMBL/GenBank/DDBJ whole genome shotgun (WGS) entry which is preliminary data.</text>
</comment>
<keyword evidence="8" id="KW-0175">Coiled coil</keyword>
<dbReference type="InterPro" id="IPR002052">
    <property type="entry name" value="DNA_methylase_N6_adenine_CS"/>
</dbReference>
<dbReference type="Proteomes" id="UP000437131">
    <property type="component" value="Unassembled WGS sequence"/>
</dbReference>
<feature type="domain" description="N6 adenine-specific DNA methyltransferase N-terminal" evidence="10">
    <location>
        <begin position="10"/>
        <end position="145"/>
    </location>
</feature>
<dbReference type="InterPro" id="IPR051537">
    <property type="entry name" value="DNA_Adenine_Mtase"/>
</dbReference>
<dbReference type="Gene3D" id="1.20.1260.30">
    <property type="match status" value="1"/>
</dbReference>
<dbReference type="GO" id="GO:0009307">
    <property type="term" value="P:DNA restriction-modification system"/>
    <property type="evidence" value="ECO:0007669"/>
    <property type="project" value="UniProtKB-KW"/>
</dbReference>
<dbReference type="InterPro" id="IPR022749">
    <property type="entry name" value="D12N6_MeTrfase_N"/>
</dbReference>
<dbReference type="GO" id="GO:0032259">
    <property type="term" value="P:methylation"/>
    <property type="evidence" value="ECO:0007669"/>
    <property type="project" value="UniProtKB-KW"/>
</dbReference>
<dbReference type="RefSeq" id="WP_155084515.1">
    <property type="nucleotide sequence ID" value="NZ_WMIA01000025.1"/>
</dbReference>
<evidence type="ECO:0000259" key="9">
    <source>
        <dbReference type="Pfam" id="PF02384"/>
    </source>
</evidence>
<gene>
    <name evidence="11" type="ORF">GGC33_15410</name>
</gene>
<dbReference type="CDD" id="cd02440">
    <property type="entry name" value="AdoMet_MTases"/>
    <property type="match status" value="1"/>
</dbReference>
<dbReference type="AlphaFoldDB" id="A0A844H2C5"/>
<comment type="similarity">
    <text evidence="1">Belongs to the N(4)/N(6)-methyltransferase family.</text>
</comment>
<dbReference type="InterPro" id="IPR003356">
    <property type="entry name" value="DNA_methylase_A-5"/>
</dbReference>
<dbReference type="PANTHER" id="PTHR42933:SF3">
    <property type="entry name" value="TYPE I RESTRICTION ENZYME MJAVIII METHYLASE SUBUNIT"/>
    <property type="match status" value="1"/>
</dbReference>
<evidence type="ECO:0000256" key="4">
    <source>
        <dbReference type="ARBA" id="ARBA00022679"/>
    </source>
</evidence>
<evidence type="ECO:0000256" key="8">
    <source>
        <dbReference type="SAM" id="Coils"/>
    </source>
</evidence>
<evidence type="ECO:0000256" key="2">
    <source>
        <dbReference type="ARBA" id="ARBA00011900"/>
    </source>
</evidence>
<keyword evidence="5" id="KW-0949">S-adenosyl-L-methionine</keyword>
<dbReference type="Pfam" id="PF02384">
    <property type="entry name" value="N6_Mtase"/>
    <property type="match status" value="1"/>
</dbReference>
<dbReference type="Gene3D" id="3.40.50.150">
    <property type="entry name" value="Vaccinia Virus protein VP39"/>
    <property type="match status" value="1"/>
</dbReference>
<evidence type="ECO:0000256" key="1">
    <source>
        <dbReference type="ARBA" id="ARBA00006594"/>
    </source>
</evidence>
<dbReference type="GO" id="GO:0008170">
    <property type="term" value="F:N-methyltransferase activity"/>
    <property type="evidence" value="ECO:0007669"/>
    <property type="project" value="InterPro"/>
</dbReference>
<evidence type="ECO:0000259" key="10">
    <source>
        <dbReference type="Pfam" id="PF12161"/>
    </source>
</evidence>
<evidence type="ECO:0000256" key="6">
    <source>
        <dbReference type="ARBA" id="ARBA00022747"/>
    </source>
</evidence>
<dbReference type="GO" id="GO:0009007">
    <property type="term" value="F:site-specific DNA-methyltransferase (adenine-specific) activity"/>
    <property type="evidence" value="ECO:0007669"/>
    <property type="project" value="UniProtKB-EC"/>
</dbReference>
<reference evidence="11 12" key="1">
    <citation type="submission" date="2019-11" db="EMBL/GenBank/DDBJ databases">
        <title>Isolation of a new High Light Tolerant Cyanobacteria.</title>
        <authorList>
            <person name="Dobson Z."/>
            <person name="Vaughn N."/>
            <person name="Vaughn M."/>
            <person name="Fromme P."/>
            <person name="Mazor Y."/>
        </authorList>
    </citation>
    <scope>NUCLEOTIDE SEQUENCE [LARGE SCALE GENOMIC DNA]</scope>
    <source>
        <strain evidence="11 12">0216</strain>
    </source>
</reference>
<dbReference type="EC" id="2.1.1.72" evidence="2"/>
<keyword evidence="3 11" id="KW-0489">Methyltransferase</keyword>
<sequence>MAVFKTQAEINNVIWQACDTFRGVIDPSQYKDYILVMLFVKYLSDLFKDKLAEYQDKYQGDEKRIERTMSRERFYLPPNARFDYLYEHRNAPNIGELIDEALAQIEHSNKEKLQDVFRNISFNNESTLGETKERNDRLKHLLEDFAQLDLRPSHLEARDVIGDCYEYLIGKFAADSGKKGGEFYTPPEVSTLLARIIAPKSGDTICDPCCGSGSLLIRTAQEIKDRNTALYGQEMNGGTWALCRMNMFLHGFDNATIAKGDTIRNPQLLKDDQLQRFNVVVANPPFSLDKWGHENAQGDRFGRFSAGVPPKSRGDYAFIQHMVTTMAQTDGRVGVVVPHGVLFRGASEGKIRKALIEQNLLEGVIGLPANLFFGTGIPAALVFFNRSKSDDKVFFIDASNDYEDGKNQNRLRQEDIEKIVSTWQKRENVEKYAYLASLAEVKENDFNLNIPLYVDTFEEEEEIDIKGVQEEIKAIEGELLEVRGKMDAYLQELGLI</sequence>
<dbReference type="InterPro" id="IPR004546">
    <property type="entry name" value="Restrct_endonuc_T1M"/>
</dbReference>
<dbReference type="Pfam" id="PF12161">
    <property type="entry name" value="HsdM_N"/>
    <property type="match status" value="1"/>
</dbReference>
<protein>
    <recommendedName>
        <fullName evidence="2">site-specific DNA-methyltransferase (adenine-specific)</fullName>
        <ecNumber evidence="2">2.1.1.72</ecNumber>
    </recommendedName>
</protein>
<dbReference type="GO" id="GO:0003677">
    <property type="term" value="F:DNA binding"/>
    <property type="evidence" value="ECO:0007669"/>
    <property type="project" value="InterPro"/>
</dbReference>